<dbReference type="InterPro" id="IPR001694">
    <property type="entry name" value="NADH_UbQ_OxRdtase_su1/FPO"/>
</dbReference>
<dbReference type="Pfam" id="PF00146">
    <property type="entry name" value="NADHdh"/>
    <property type="match status" value="1"/>
</dbReference>
<feature type="transmembrane region" description="Helical" evidence="5">
    <location>
        <begin position="220"/>
        <end position="247"/>
    </location>
</feature>
<dbReference type="Proteomes" id="UP001283212">
    <property type="component" value="Unassembled WGS sequence"/>
</dbReference>
<evidence type="ECO:0000256" key="5">
    <source>
        <dbReference type="SAM" id="Phobius"/>
    </source>
</evidence>
<feature type="transmembrane region" description="Helical" evidence="5">
    <location>
        <begin position="159"/>
        <end position="176"/>
    </location>
</feature>
<keyword evidence="7" id="KW-1185">Reference proteome</keyword>
<evidence type="ECO:0000256" key="1">
    <source>
        <dbReference type="ARBA" id="ARBA00004141"/>
    </source>
</evidence>
<feature type="transmembrane region" description="Helical" evidence="5">
    <location>
        <begin position="90"/>
        <end position="111"/>
    </location>
</feature>
<feature type="transmembrane region" description="Helical" evidence="5">
    <location>
        <begin position="6"/>
        <end position="31"/>
    </location>
</feature>
<name>A0AAE4MGZ5_9EURY</name>
<keyword evidence="4 5" id="KW-0472">Membrane</keyword>
<keyword evidence="3 5" id="KW-1133">Transmembrane helix</keyword>
<dbReference type="AlphaFoldDB" id="A0AAE4MGZ5"/>
<keyword evidence="2 5" id="KW-0812">Transmembrane</keyword>
<dbReference type="InterPro" id="IPR052561">
    <property type="entry name" value="ComplexI_Subunit1"/>
</dbReference>
<evidence type="ECO:0000313" key="7">
    <source>
        <dbReference type="Proteomes" id="UP001283212"/>
    </source>
</evidence>
<evidence type="ECO:0000313" key="6">
    <source>
        <dbReference type="EMBL" id="MDV0443910.1"/>
    </source>
</evidence>
<feature type="transmembrane region" description="Helical" evidence="5">
    <location>
        <begin position="267"/>
        <end position="289"/>
    </location>
</feature>
<evidence type="ECO:0000256" key="4">
    <source>
        <dbReference type="ARBA" id="ARBA00023136"/>
    </source>
</evidence>
<dbReference type="PANTHER" id="PTHR43359:SF1">
    <property type="entry name" value="FORMATE HYDROGENLYASE SUBUNIT 4-RELATED"/>
    <property type="match status" value="1"/>
</dbReference>
<accession>A0AAE4MGZ5</accession>
<reference evidence="6 7" key="1">
    <citation type="submission" date="2023-06" db="EMBL/GenBank/DDBJ databases">
        <title>Genome sequence of Methancorpusculaceae sp. Cs1.</title>
        <authorList>
            <person name="Protasov E."/>
            <person name="Platt K."/>
            <person name="Poehlein A."/>
            <person name="Daniel R."/>
            <person name="Brune A."/>
        </authorList>
    </citation>
    <scope>NUCLEOTIDE SEQUENCE [LARGE SCALE GENOMIC DNA]</scope>
    <source>
        <strain evidence="6 7">Cs1</strain>
    </source>
</reference>
<evidence type="ECO:0000256" key="2">
    <source>
        <dbReference type="ARBA" id="ARBA00022692"/>
    </source>
</evidence>
<dbReference type="RefSeq" id="WP_338096422.1">
    <property type="nucleotide sequence ID" value="NZ_JAWDKB010000005.1"/>
</dbReference>
<dbReference type="EMBL" id="JAWDKB010000005">
    <property type="protein sequence ID" value="MDV0443910.1"/>
    <property type="molecule type" value="Genomic_DNA"/>
</dbReference>
<sequence length="290" mass="31258">MNLVMAAAGAVLFLILAPVIGGLISGVDRVLTARMQSRRGPPVLQPFYDISKLWHKERAFANPVEMILTSGYLVLIALSGAILFSGGDLLLVVFALALSHTFLILAAYAANAPYSTVGAERELIGVMVAEPILILLAAGFFMVTGSFFVSDILADTTSAIVYLPGVFLALFAVLTLKLRKSPFDIATSHHAHQELVKGVTSSLSGRTLAKVELAHWYETIIILAMMLLFFAANPILGIIVVIICYFLEILMDNLFPRVTWKMTVKSLWTITLILGATNIAVLGILGGVIV</sequence>
<protein>
    <submittedName>
        <fullName evidence="6">NAD(P)H-quinone oxidoreductase subunit 1, chloroplastic</fullName>
    </submittedName>
</protein>
<gene>
    <name evidence="6" type="primary">ndhA_3</name>
    <name evidence="6" type="ORF">McpCs1_12940</name>
</gene>
<organism evidence="6 7">
    <name type="scientific">Methanorbis rubei</name>
    <dbReference type="NCBI Taxonomy" id="3028300"/>
    <lineage>
        <taxon>Archaea</taxon>
        <taxon>Methanobacteriati</taxon>
        <taxon>Methanobacteriota</taxon>
        <taxon>Stenosarchaea group</taxon>
        <taxon>Methanomicrobia</taxon>
        <taxon>Methanomicrobiales</taxon>
        <taxon>Methanocorpusculaceae</taxon>
        <taxon>Methanorbis</taxon>
    </lineage>
</organism>
<proteinExistence type="predicted"/>
<dbReference type="PANTHER" id="PTHR43359">
    <property type="entry name" value="FORMATE HYDROGENLYASE SUBUNIT 4"/>
    <property type="match status" value="1"/>
</dbReference>
<evidence type="ECO:0000256" key="3">
    <source>
        <dbReference type="ARBA" id="ARBA00022989"/>
    </source>
</evidence>
<feature type="transmembrane region" description="Helical" evidence="5">
    <location>
        <begin position="66"/>
        <end position="84"/>
    </location>
</feature>
<feature type="transmembrane region" description="Helical" evidence="5">
    <location>
        <begin position="123"/>
        <end position="147"/>
    </location>
</feature>
<comment type="caution">
    <text evidence="6">The sequence shown here is derived from an EMBL/GenBank/DDBJ whole genome shotgun (WGS) entry which is preliminary data.</text>
</comment>
<dbReference type="GO" id="GO:0005886">
    <property type="term" value="C:plasma membrane"/>
    <property type="evidence" value="ECO:0007669"/>
    <property type="project" value="TreeGrafter"/>
</dbReference>
<comment type="subcellular location">
    <subcellularLocation>
        <location evidence="1">Membrane</location>
        <topology evidence="1">Multi-pass membrane protein</topology>
    </subcellularLocation>
</comment>